<gene>
    <name evidence="1" type="ORF">N8T08_007715</name>
</gene>
<evidence type="ECO:0000313" key="1">
    <source>
        <dbReference type="EMBL" id="KAK1149038.1"/>
    </source>
</evidence>
<accession>A0ACC3BEL2</accession>
<dbReference type="Proteomes" id="UP001177260">
    <property type="component" value="Unassembled WGS sequence"/>
</dbReference>
<name>A0ACC3BEL2_9EURO</name>
<dbReference type="EMBL" id="JAOPJF010000005">
    <property type="protein sequence ID" value="KAK1149038.1"/>
    <property type="molecule type" value="Genomic_DNA"/>
</dbReference>
<evidence type="ECO:0000313" key="2">
    <source>
        <dbReference type="Proteomes" id="UP001177260"/>
    </source>
</evidence>
<sequence length="705" mass="79410">MRTHILYVLLAPVSLALHTLHSPDFNIVIDDTTGAVLSISHPKDNASMNWISGPRNAPWQPQGSRWGLGYADVGSLRRIYWSEPTISGDDKKVTTVYQAQALRLTVTRETREAKDTGSFDECYAFTNTGDEALKVNAAGTNSLAIYTPFNDHYTNTTNVLEHRAHAHIWASGGSSSWVKMTRMGLRGPHLGLVLTEGKLAGYSVESRDTITSSNTRGVFLLHPDLPELGAKETSRVCWSMFWHRGWEDFFEKGSQRSKQLVQVEVEPLTAFVGEHVNVTVHKGSWRDVSLDGVKLSPSGNGSVYKASIRASKVGERKLTLTTSDGDDEHNSTVVLNTVSNLETIIQKRTEFIAKHQHLSTSFSDPHKAGAFAVYDNQMNAPVTFDTASDRNTARERVGMGVLFARWLQRTSDTQLLDSLRIYYDYVINHLQDESGYVYTRPIGSGTESKRLYNWPNMMQLHLNMAKLDNSPVTSHGNYTATPHQRLLDTVENFYSEGGIELYAISLPIYEGLTYLQSVGDKNAYTRVYNLFSAHGANIAQLGENYPPFEVNYEQSIVAPAANMLLELYRVTNATMWLDTAKPHFERLLAFGGRQPDHHLYDVAIRHWDGYWFGKDRMWGDTFPHYWSTLTAIAMHHYAKATGETMYERRAEGILRSNLVLFTDEGRGHCAFIYPTSVNGREGYYNDPYANDQDWALSNWLQVLDG</sequence>
<comment type="caution">
    <text evidence="1">The sequence shown here is derived from an EMBL/GenBank/DDBJ whole genome shotgun (WGS) entry which is preliminary data.</text>
</comment>
<reference evidence="1 2" key="1">
    <citation type="journal article" date="2023" name="ACS Omega">
        <title>Identification of the Neoaspergillic Acid Biosynthesis Gene Cluster by Establishing an In Vitro CRISPR-Ribonucleoprotein Genetic System in Aspergillus melleus.</title>
        <authorList>
            <person name="Yuan B."/>
            <person name="Grau M.F."/>
            <person name="Murata R.M."/>
            <person name="Torok T."/>
            <person name="Venkateswaran K."/>
            <person name="Stajich J.E."/>
            <person name="Wang C.C.C."/>
        </authorList>
    </citation>
    <scope>NUCLEOTIDE SEQUENCE [LARGE SCALE GENOMIC DNA]</scope>
    <source>
        <strain evidence="1 2">IMV 1140</strain>
    </source>
</reference>
<proteinExistence type="predicted"/>
<organism evidence="1 2">
    <name type="scientific">Aspergillus melleus</name>
    <dbReference type="NCBI Taxonomy" id="138277"/>
    <lineage>
        <taxon>Eukaryota</taxon>
        <taxon>Fungi</taxon>
        <taxon>Dikarya</taxon>
        <taxon>Ascomycota</taxon>
        <taxon>Pezizomycotina</taxon>
        <taxon>Eurotiomycetes</taxon>
        <taxon>Eurotiomycetidae</taxon>
        <taxon>Eurotiales</taxon>
        <taxon>Aspergillaceae</taxon>
        <taxon>Aspergillus</taxon>
        <taxon>Aspergillus subgen. Circumdati</taxon>
    </lineage>
</organism>
<keyword evidence="2" id="KW-1185">Reference proteome</keyword>
<protein>
    <submittedName>
        <fullName evidence="1">Uncharacterized protein</fullName>
    </submittedName>
</protein>